<dbReference type="AlphaFoldDB" id="I3Y804"/>
<dbReference type="EMBL" id="CP003154">
    <property type="protein sequence ID" value="AFL73122.1"/>
    <property type="molecule type" value="Genomic_DNA"/>
</dbReference>
<gene>
    <name evidence="2" type="ordered locus">Thivi_1091</name>
</gene>
<keyword evidence="2" id="KW-0456">Lyase</keyword>
<dbReference type="InterPro" id="IPR052164">
    <property type="entry name" value="Anthracycline_SecMetBiosynth"/>
</dbReference>
<protein>
    <submittedName>
        <fullName evidence="2">Lactoylglutathione lyase family protein</fullName>
    </submittedName>
</protein>
<dbReference type="InterPro" id="IPR004360">
    <property type="entry name" value="Glyas_Fos-R_dOase_dom"/>
</dbReference>
<dbReference type="PANTHER" id="PTHR33993">
    <property type="entry name" value="GLYOXALASE-RELATED"/>
    <property type="match status" value="1"/>
</dbReference>
<evidence type="ECO:0000259" key="1">
    <source>
        <dbReference type="PROSITE" id="PS51819"/>
    </source>
</evidence>
<dbReference type="RefSeq" id="WP_014777607.1">
    <property type="nucleotide sequence ID" value="NC_018012.1"/>
</dbReference>
<dbReference type="STRING" id="765911.Thivi_1091"/>
<dbReference type="Gene3D" id="3.10.180.10">
    <property type="entry name" value="2,3-Dihydroxybiphenyl 1,2-Dioxygenase, domain 1"/>
    <property type="match status" value="2"/>
</dbReference>
<dbReference type="HOGENOM" id="CLU_069623_2_0_6"/>
<feature type="domain" description="VOC" evidence="1">
    <location>
        <begin position="140"/>
        <end position="256"/>
    </location>
</feature>
<feature type="domain" description="VOC" evidence="1">
    <location>
        <begin position="11"/>
        <end position="126"/>
    </location>
</feature>
<dbReference type="OrthoDB" id="9793039at2"/>
<dbReference type="Pfam" id="PF00903">
    <property type="entry name" value="Glyoxalase"/>
    <property type="match status" value="2"/>
</dbReference>
<reference evidence="2 3" key="1">
    <citation type="submission" date="2012-06" db="EMBL/GenBank/DDBJ databases">
        <title>Complete sequence of Thiocystis violascens DSM 198.</title>
        <authorList>
            <consortium name="US DOE Joint Genome Institute"/>
            <person name="Lucas S."/>
            <person name="Han J."/>
            <person name="Lapidus A."/>
            <person name="Cheng J.-F."/>
            <person name="Goodwin L."/>
            <person name="Pitluck S."/>
            <person name="Peters L."/>
            <person name="Ovchinnikova G."/>
            <person name="Teshima H."/>
            <person name="Detter J.C."/>
            <person name="Han C."/>
            <person name="Tapia R."/>
            <person name="Land M."/>
            <person name="Hauser L."/>
            <person name="Kyrpides N."/>
            <person name="Ivanova N."/>
            <person name="Pagani I."/>
            <person name="Vogl K."/>
            <person name="Liu Z."/>
            <person name="Frigaard N.-U."/>
            <person name="Bryant D."/>
            <person name="Woyke T."/>
        </authorList>
    </citation>
    <scope>NUCLEOTIDE SEQUENCE [LARGE SCALE GENOMIC DNA]</scope>
    <source>
        <strain evidence="3">ATCC 17096 / DSM 198 / 6111</strain>
    </source>
</reference>
<dbReference type="eggNOG" id="COG3324">
    <property type="taxonomic scope" value="Bacteria"/>
</dbReference>
<proteinExistence type="predicted"/>
<dbReference type="SUPFAM" id="SSF54593">
    <property type="entry name" value="Glyoxalase/Bleomycin resistance protein/Dihydroxybiphenyl dioxygenase"/>
    <property type="match status" value="2"/>
</dbReference>
<keyword evidence="3" id="KW-1185">Reference proteome</keyword>
<dbReference type="Proteomes" id="UP000006062">
    <property type="component" value="Chromosome"/>
</dbReference>
<organism evidence="2 3">
    <name type="scientific">Thiocystis violascens (strain ATCC 17096 / DSM 198 / 6111)</name>
    <name type="common">Chromatium violascens</name>
    <dbReference type="NCBI Taxonomy" id="765911"/>
    <lineage>
        <taxon>Bacteria</taxon>
        <taxon>Pseudomonadati</taxon>
        <taxon>Pseudomonadota</taxon>
        <taxon>Gammaproteobacteria</taxon>
        <taxon>Chromatiales</taxon>
        <taxon>Chromatiaceae</taxon>
        <taxon>Thiocystis</taxon>
    </lineage>
</organism>
<sequence length="260" mass="28270">MGEMTSYPPGAFCWVDLATNAPESAKAFYGAIFGWTARDVPTDYEIPYTHLFSGGKLACALYEMAPEQGAFPYWAVYVAVTDAQASAERAEQLGGRVVMPVVDVMETGRLCFVQDPTKAVIGLWEPRKHLGAEIDNTVGARSWCELQTRDTAAAAAFYQGLFGWTARPSGQLADVNYFIFELAGQEVGGMLELDKRWGPMPPNWSTYFGVADCDWVVAETKKLGGSLVMEPMEVEGVGRFAFLGDPQGAIFAVIQFAGAT</sequence>
<accession>I3Y804</accession>
<dbReference type="InterPro" id="IPR029068">
    <property type="entry name" value="Glyas_Bleomycin-R_OHBP_Dase"/>
</dbReference>
<dbReference type="KEGG" id="tvi:Thivi_1091"/>
<name>I3Y804_THIV6</name>
<dbReference type="GO" id="GO:0016829">
    <property type="term" value="F:lyase activity"/>
    <property type="evidence" value="ECO:0007669"/>
    <property type="project" value="UniProtKB-KW"/>
</dbReference>
<dbReference type="PROSITE" id="PS51819">
    <property type="entry name" value="VOC"/>
    <property type="match status" value="2"/>
</dbReference>
<evidence type="ECO:0000313" key="2">
    <source>
        <dbReference type="EMBL" id="AFL73122.1"/>
    </source>
</evidence>
<dbReference type="InterPro" id="IPR037523">
    <property type="entry name" value="VOC_core"/>
</dbReference>
<evidence type="ECO:0000313" key="3">
    <source>
        <dbReference type="Proteomes" id="UP000006062"/>
    </source>
</evidence>
<dbReference type="PANTHER" id="PTHR33993:SF14">
    <property type="entry name" value="GB|AAF24581.1"/>
    <property type="match status" value="1"/>
</dbReference>
<dbReference type="CDD" id="cd07247">
    <property type="entry name" value="SgaA_N_like"/>
    <property type="match status" value="2"/>
</dbReference>